<evidence type="ECO:0000256" key="5">
    <source>
        <dbReference type="ARBA" id="ARBA00023015"/>
    </source>
</evidence>
<dbReference type="RefSeq" id="WP_344314892.1">
    <property type="nucleotide sequence ID" value="NZ_BAAANY010000040.1"/>
</dbReference>
<feature type="domain" description="Anti-sigma K factor RskA C-terminal" evidence="12">
    <location>
        <begin position="157"/>
        <end position="300"/>
    </location>
</feature>
<evidence type="ECO:0000256" key="10">
    <source>
        <dbReference type="SAM" id="MobiDB-lite"/>
    </source>
</evidence>
<name>A0ABP4V3Y5_9ACTN</name>
<evidence type="ECO:0000256" key="11">
    <source>
        <dbReference type="SAM" id="Phobius"/>
    </source>
</evidence>
<feature type="compositionally biased region" description="Basic and acidic residues" evidence="10">
    <location>
        <begin position="125"/>
        <end position="142"/>
    </location>
</feature>
<keyword evidence="6 11" id="KW-0472">Membrane</keyword>
<reference evidence="14" key="1">
    <citation type="journal article" date="2019" name="Int. J. Syst. Evol. Microbiol.">
        <title>The Global Catalogue of Microorganisms (GCM) 10K type strain sequencing project: providing services to taxonomists for standard genome sequencing and annotation.</title>
        <authorList>
            <consortium name="The Broad Institute Genomics Platform"/>
            <consortium name="The Broad Institute Genome Sequencing Center for Infectious Disease"/>
            <person name="Wu L."/>
            <person name="Ma J."/>
        </authorList>
    </citation>
    <scope>NUCLEOTIDE SEQUENCE [LARGE SCALE GENOMIC DNA]</scope>
    <source>
        <strain evidence="14">JCM 14718</strain>
    </source>
</reference>
<feature type="transmembrane region" description="Helical" evidence="11">
    <location>
        <begin position="153"/>
        <end position="174"/>
    </location>
</feature>
<evidence type="ECO:0000256" key="4">
    <source>
        <dbReference type="ARBA" id="ARBA00022989"/>
    </source>
</evidence>
<dbReference type="PANTHER" id="PTHR37461">
    <property type="entry name" value="ANTI-SIGMA-K FACTOR RSKA"/>
    <property type="match status" value="1"/>
</dbReference>
<evidence type="ECO:0000256" key="9">
    <source>
        <dbReference type="ARBA" id="ARBA00030803"/>
    </source>
</evidence>
<evidence type="ECO:0000256" key="8">
    <source>
        <dbReference type="ARBA" id="ARBA00029829"/>
    </source>
</evidence>
<keyword evidence="2" id="KW-1003">Cell membrane</keyword>
<dbReference type="PANTHER" id="PTHR37461:SF1">
    <property type="entry name" value="ANTI-SIGMA-K FACTOR RSKA"/>
    <property type="match status" value="1"/>
</dbReference>
<dbReference type="InterPro" id="IPR018764">
    <property type="entry name" value="RskA_C"/>
</dbReference>
<keyword evidence="4 11" id="KW-1133">Transmembrane helix</keyword>
<dbReference type="Gene3D" id="1.10.10.1320">
    <property type="entry name" value="Anti-sigma factor, zinc-finger domain"/>
    <property type="match status" value="1"/>
</dbReference>
<gene>
    <name evidence="13" type="ORF">GCM10009765_75930</name>
</gene>
<organism evidence="13 14">
    <name type="scientific">Fodinicola feengrottensis</name>
    <dbReference type="NCBI Taxonomy" id="435914"/>
    <lineage>
        <taxon>Bacteria</taxon>
        <taxon>Bacillati</taxon>
        <taxon>Actinomycetota</taxon>
        <taxon>Actinomycetes</taxon>
        <taxon>Mycobacteriales</taxon>
        <taxon>Fodinicola</taxon>
    </lineage>
</organism>
<evidence type="ECO:0000313" key="14">
    <source>
        <dbReference type="Proteomes" id="UP001500618"/>
    </source>
</evidence>
<evidence type="ECO:0000313" key="13">
    <source>
        <dbReference type="EMBL" id="GAA1715993.1"/>
    </source>
</evidence>
<keyword evidence="3 11" id="KW-0812">Transmembrane</keyword>
<keyword evidence="5" id="KW-0805">Transcription regulation</keyword>
<dbReference type="EMBL" id="BAAANY010000040">
    <property type="protein sequence ID" value="GAA1715993.1"/>
    <property type="molecule type" value="Genomic_DNA"/>
</dbReference>
<dbReference type="Pfam" id="PF10099">
    <property type="entry name" value="RskA_C"/>
    <property type="match status" value="1"/>
</dbReference>
<evidence type="ECO:0000256" key="1">
    <source>
        <dbReference type="ARBA" id="ARBA00004162"/>
    </source>
</evidence>
<keyword evidence="7" id="KW-0804">Transcription</keyword>
<evidence type="ECO:0000259" key="12">
    <source>
        <dbReference type="Pfam" id="PF10099"/>
    </source>
</evidence>
<feature type="compositionally biased region" description="Polar residues" evidence="10">
    <location>
        <begin position="82"/>
        <end position="103"/>
    </location>
</feature>
<proteinExistence type="predicted"/>
<comment type="subcellular location">
    <subcellularLocation>
        <location evidence="1">Cell membrane</location>
        <topology evidence="1">Single-pass membrane protein</topology>
    </subcellularLocation>
</comment>
<protein>
    <recommendedName>
        <fullName evidence="9">Regulator of SigK</fullName>
    </recommendedName>
    <alternativeName>
        <fullName evidence="8">Sigma-K anti-sigma factor RskA</fullName>
    </alternativeName>
</protein>
<dbReference type="InterPro" id="IPR051474">
    <property type="entry name" value="Anti-sigma-K/W_factor"/>
</dbReference>
<evidence type="ECO:0000256" key="2">
    <source>
        <dbReference type="ARBA" id="ARBA00022475"/>
    </source>
</evidence>
<dbReference type="Proteomes" id="UP001500618">
    <property type="component" value="Unassembled WGS sequence"/>
</dbReference>
<comment type="caution">
    <text evidence="13">The sequence shown here is derived from an EMBL/GenBank/DDBJ whole genome shotgun (WGS) entry which is preliminary data.</text>
</comment>
<keyword evidence="14" id="KW-1185">Reference proteome</keyword>
<accession>A0ABP4V3Y5</accession>
<evidence type="ECO:0000256" key="6">
    <source>
        <dbReference type="ARBA" id="ARBA00023136"/>
    </source>
</evidence>
<evidence type="ECO:0000256" key="3">
    <source>
        <dbReference type="ARBA" id="ARBA00022692"/>
    </source>
</evidence>
<sequence length="310" mass="32731">MSEWENSVHREYEELAAGWALHALEPTDEARFAAHLPQCAHCQRMVADLGETLSEVAQASPDSEPPPQLRDRIRQAALADLGTSTQVTHRQPTAGPGTSTDRSMSGGRQPADRSTNKRPAAVRPEAVRPADGRPAGRPDRAGRPASRSRRRTLPWVLTAAAVVIALVLGGWNVVLQQQQRARDQVAAQQQDLIRQLVRPGNRLAALSTPAGKPIAYVLSSNGQLEIVTDGMAANAAGRTSYWLWAVPGGPNSAPQPVARFDVTGTGIAVHQLGATAASTSAAAAYAVSIEPGQARPAKPTTVLANGTVNS</sequence>
<evidence type="ECO:0000256" key="7">
    <source>
        <dbReference type="ARBA" id="ARBA00023163"/>
    </source>
</evidence>
<dbReference type="InterPro" id="IPR041916">
    <property type="entry name" value="Anti_sigma_zinc_sf"/>
</dbReference>
<feature type="region of interest" description="Disordered" evidence="10">
    <location>
        <begin position="80"/>
        <end position="150"/>
    </location>
</feature>